<accession>A0ABR0KW48</accession>
<dbReference type="EMBL" id="JAVRRR010001191">
    <property type="protein sequence ID" value="KAK5139404.1"/>
    <property type="molecule type" value="Genomic_DNA"/>
</dbReference>
<sequence length="95" mass="10281">MSSLSIYSHLLKEHSLLEAVVDDVQLLSSDSRVQGIGTKRLNGCTYVVVTGKVVVMAHISPLPGSSQQGARDTADVQDRLMRTHHDNYHPGGRAA</sequence>
<protein>
    <recommendedName>
        <fullName evidence="4">Profilin</fullName>
    </recommendedName>
</protein>
<comment type="caution">
    <text evidence="2">The sequence shown here is derived from an EMBL/GenBank/DDBJ whole genome shotgun (WGS) entry which is preliminary data.</text>
</comment>
<proteinExistence type="predicted"/>
<dbReference type="Proteomes" id="UP001308179">
    <property type="component" value="Unassembled WGS sequence"/>
</dbReference>
<name>A0ABR0KW48_9PEZI</name>
<organism evidence="2 3">
    <name type="scientific">Rachicladosporium monterosium</name>
    <dbReference type="NCBI Taxonomy" id="1507873"/>
    <lineage>
        <taxon>Eukaryota</taxon>
        <taxon>Fungi</taxon>
        <taxon>Dikarya</taxon>
        <taxon>Ascomycota</taxon>
        <taxon>Pezizomycotina</taxon>
        <taxon>Dothideomycetes</taxon>
        <taxon>Dothideomycetidae</taxon>
        <taxon>Cladosporiales</taxon>
        <taxon>Cladosporiaceae</taxon>
        <taxon>Rachicladosporium</taxon>
    </lineage>
</organism>
<keyword evidence="3" id="KW-1185">Reference proteome</keyword>
<evidence type="ECO:0000256" key="1">
    <source>
        <dbReference type="SAM" id="MobiDB-lite"/>
    </source>
</evidence>
<reference evidence="2 3" key="1">
    <citation type="submission" date="2023-08" db="EMBL/GenBank/DDBJ databases">
        <title>Black Yeasts Isolated from many extreme environments.</title>
        <authorList>
            <person name="Coleine C."/>
            <person name="Stajich J.E."/>
            <person name="Selbmann L."/>
        </authorList>
    </citation>
    <scope>NUCLEOTIDE SEQUENCE [LARGE SCALE GENOMIC DNA]</scope>
    <source>
        <strain evidence="2 3">CCFEE 5386</strain>
    </source>
</reference>
<feature type="non-terminal residue" evidence="2">
    <location>
        <position position="95"/>
    </location>
</feature>
<evidence type="ECO:0000313" key="2">
    <source>
        <dbReference type="EMBL" id="KAK5139404.1"/>
    </source>
</evidence>
<evidence type="ECO:0008006" key="4">
    <source>
        <dbReference type="Google" id="ProtNLM"/>
    </source>
</evidence>
<feature type="compositionally biased region" description="Basic and acidic residues" evidence="1">
    <location>
        <begin position="72"/>
        <end position="88"/>
    </location>
</feature>
<gene>
    <name evidence="2" type="ORF">LTR32_007447</name>
</gene>
<evidence type="ECO:0000313" key="3">
    <source>
        <dbReference type="Proteomes" id="UP001308179"/>
    </source>
</evidence>
<feature type="region of interest" description="Disordered" evidence="1">
    <location>
        <begin position="61"/>
        <end position="95"/>
    </location>
</feature>